<proteinExistence type="predicted"/>
<sequence length="89" mass="10340">MKFWRIYMDETAENELQLGVITHIICPTVFVCNNDEDICSDNDTGDVHLKQYWRKRFVGFVGSRDDPVTDRLVEFVNHHQKPSGIALLT</sequence>
<accession>A0A834IJ04</accession>
<keyword evidence="2" id="KW-1185">Reference proteome</keyword>
<evidence type="ECO:0000313" key="2">
    <source>
        <dbReference type="Proteomes" id="UP000625711"/>
    </source>
</evidence>
<protein>
    <submittedName>
        <fullName evidence="1">Uncharacterized protein</fullName>
    </submittedName>
</protein>
<organism evidence="1 2">
    <name type="scientific">Rhynchophorus ferrugineus</name>
    <name type="common">Red palm weevil</name>
    <name type="synonym">Curculio ferrugineus</name>
    <dbReference type="NCBI Taxonomy" id="354439"/>
    <lineage>
        <taxon>Eukaryota</taxon>
        <taxon>Metazoa</taxon>
        <taxon>Ecdysozoa</taxon>
        <taxon>Arthropoda</taxon>
        <taxon>Hexapoda</taxon>
        <taxon>Insecta</taxon>
        <taxon>Pterygota</taxon>
        <taxon>Neoptera</taxon>
        <taxon>Endopterygota</taxon>
        <taxon>Coleoptera</taxon>
        <taxon>Polyphaga</taxon>
        <taxon>Cucujiformia</taxon>
        <taxon>Curculionidae</taxon>
        <taxon>Dryophthorinae</taxon>
        <taxon>Rhynchophorus</taxon>
    </lineage>
</organism>
<name>A0A834IJ04_RHYFE</name>
<reference evidence="1" key="1">
    <citation type="submission" date="2020-08" db="EMBL/GenBank/DDBJ databases">
        <title>Genome sequencing and assembly of the red palm weevil Rhynchophorus ferrugineus.</title>
        <authorList>
            <person name="Dias G.B."/>
            <person name="Bergman C.M."/>
            <person name="Manee M."/>
        </authorList>
    </citation>
    <scope>NUCLEOTIDE SEQUENCE</scope>
    <source>
        <strain evidence="1">AA-2017</strain>
        <tissue evidence="1">Whole larva</tissue>
    </source>
</reference>
<evidence type="ECO:0000313" key="1">
    <source>
        <dbReference type="EMBL" id="KAF7280221.1"/>
    </source>
</evidence>
<dbReference type="Proteomes" id="UP000625711">
    <property type="component" value="Unassembled WGS sequence"/>
</dbReference>
<comment type="caution">
    <text evidence="1">The sequence shown here is derived from an EMBL/GenBank/DDBJ whole genome shotgun (WGS) entry which is preliminary data.</text>
</comment>
<gene>
    <name evidence="1" type="ORF">GWI33_006266</name>
</gene>
<dbReference type="AlphaFoldDB" id="A0A834IJ04"/>
<dbReference type="EMBL" id="JAACXV010000311">
    <property type="protein sequence ID" value="KAF7280221.1"/>
    <property type="molecule type" value="Genomic_DNA"/>
</dbReference>